<dbReference type="InterPro" id="IPR004360">
    <property type="entry name" value="Glyas_Fos-R_dOase_dom"/>
</dbReference>
<dbReference type="Proteomes" id="UP000053617">
    <property type="component" value="Unassembled WGS sequence"/>
</dbReference>
<reference evidence="3 4" key="1">
    <citation type="submission" date="2015-01" db="EMBL/GenBank/DDBJ databases">
        <title>The Genome Sequence of Rhinocladiella mackenzie CBS 650.93.</title>
        <authorList>
            <consortium name="The Broad Institute Genomics Platform"/>
            <person name="Cuomo C."/>
            <person name="de Hoog S."/>
            <person name="Gorbushina A."/>
            <person name="Stielow B."/>
            <person name="Teixiera M."/>
            <person name="Abouelleil A."/>
            <person name="Chapman S.B."/>
            <person name="Priest M."/>
            <person name="Young S.K."/>
            <person name="Wortman J."/>
            <person name="Nusbaum C."/>
            <person name="Birren B."/>
        </authorList>
    </citation>
    <scope>NUCLEOTIDE SEQUENCE [LARGE SCALE GENOMIC DNA]</scope>
    <source>
        <strain evidence="3 4">CBS 650.93</strain>
    </source>
</reference>
<dbReference type="Gene3D" id="3.10.180.10">
    <property type="entry name" value="2,3-Dihydroxybiphenyl 1,2-Dioxygenase, domain 1"/>
    <property type="match status" value="1"/>
</dbReference>
<dbReference type="SUPFAM" id="SSF54593">
    <property type="entry name" value="Glyoxalase/Bleomycin resistance protein/Dihydroxybiphenyl dioxygenase"/>
    <property type="match status" value="1"/>
</dbReference>
<dbReference type="OrthoDB" id="16820at2759"/>
<evidence type="ECO:0000256" key="1">
    <source>
        <dbReference type="ARBA" id="ARBA00022723"/>
    </source>
</evidence>
<dbReference type="AlphaFoldDB" id="A0A0D2H8P0"/>
<gene>
    <name evidence="3" type="ORF">Z518_04809</name>
</gene>
<dbReference type="InterPro" id="IPR051785">
    <property type="entry name" value="MMCE/EMCE_epimerase"/>
</dbReference>
<dbReference type="GO" id="GO:0004493">
    <property type="term" value="F:methylmalonyl-CoA epimerase activity"/>
    <property type="evidence" value="ECO:0007669"/>
    <property type="project" value="TreeGrafter"/>
</dbReference>
<dbReference type="GO" id="GO:0046872">
    <property type="term" value="F:metal ion binding"/>
    <property type="evidence" value="ECO:0007669"/>
    <property type="project" value="UniProtKB-KW"/>
</dbReference>
<dbReference type="HOGENOM" id="CLU_046006_7_0_1"/>
<dbReference type="GeneID" id="25292880"/>
<dbReference type="GO" id="GO:0046491">
    <property type="term" value="P:L-methylmalonyl-CoA metabolic process"/>
    <property type="evidence" value="ECO:0007669"/>
    <property type="project" value="TreeGrafter"/>
</dbReference>
<dbReference type="VEuPathDB" id="FungiDB:Z518_04809"/>
<evidence type="ECO:0000313" key="3">
    <source>
        <dbReference type="EMBL" id="KIX06833.1"/>
    </source>
</evidence>
<proteinExistence type="predicted"/>
<organism evidence="3 4">
    <name type="scientific">Rhinocladiella mackenziei CBS 650.93</name>
    <dbReference type="NCBI Taxonomy" id="1442369"/>
    <lineage>
        <taxon>Eukaryota</taxon>
        <taxon>Fungi</taxon>
        <taxon>Dikarya</taxon>
        <taxon>Ascomycota</taxon>
        <taxon>Pezizomycotina</taxon>
        <taxon>Eurotiomycetes</taxon>
        <taxon>Chaetothyriomycetidae</taxon>
        <taxon>Chaetothyriales</taxon>
        <taxon>Herpotrichiellaceae</taxon>
        <taxon>Rhinocladiella</taxon>
    </lineage>
</organism>
<evidence type="ECO:0000313" key="4">
    <source>
        <dbReference type="Proteomes" id="UP000053617"/>
    </source>
</evidence>
<dbReference type="PROSITE" id="PS51819">
    <property type="entry name" value="VOC"/>
    <property type="match status" value="1"/>
</dbReference>
<dbReference type="PANTHER" id="PTHR43048:SF6">
    <property type="entry name" value="BLR8189 PROTEIN"/>
    <property type="match status" value="1"/>
</dbReference>
<dbReference type="RefSeq" id="XP_013273969.1">
    <property type="nucleotide sequence ID" value="XM_013418515.1"/>
</dbReference>
<dbReference type="InterPro" id="IPR029068">
    <property type="entry name" value="Glyas_Bleomycin-R_OHBP_Dase"/>
</dbReference>
<dbReference type="EMBL" id="KN847477">
    <property type="protein sequence ID" value="KIX06833.1"/>
    <property type="molecule type" value="Genomic_DNA"/>
</dbReference>
<keyword evidence="1" id="KW-0479">Metal-binding</keyword>
<dbReference type="Pfam" id="PF00903">
    <property type="entry name" value="Glyoxalase"/>
    <property type="match status" value="1"/>
</dbReference>
<dbReference type="InterPro" id="IPR037523">
    <property type="entry name" value="VOC_core"/>
</dbReference>
<dbReference type="PANTHER" id="PTHR43048">
    <property type="entry name" value="METHYLMALONYL-COA EPIMERASE"/>
    <property type="match status" value="1"/>
</dbReference>
<evidence type="ECO:0000259" key="2">
    <source>
        <dbReference type="PROSITE" id="PS51819"/>
    </source>
</evidence>
<dbReference type="STRING" id="1442369.A0A0D2H8P0"/>
<keyword evidence="4" id="KW-1185">Reference proteome</keyword>
<accession>A0A0D2H8P0</accession>
<protein>
    <submittedName>
        <fullName evidence="3">Rhinocladiella mackenziei CBS 650.93 unplaced genomic scaffold supercont1.3, whole genome shotgun sequence</fullName>
    </submittedName>
</protein>
<name>A0A0D2H8P0_9EURO</name>
<feature type="domain" description="VOC" evidence="2">
    <location>
        <begin position="16"/>
        <end position="164"/>
    </location>
</feature>
<sequence length="176" mass="19708">MGTPGEQYTARLANIPVNHVAISVPDIEAAIKWYTEILGFRKLRKSVRVQDRKVNPNANIFKIYGDRLHEAKVAYLSASNGVGIELFQFIDPPFKQQADFDYTRGGVFHVGLTVADPEEVCKRAVAAGAKKIGQSVVPYRHLGEDDVALYMQDPWGMVIELMSCSFEQFFANRPES</sequence>